<organism evidence="1 2">
    <name type="scientific">Taklimakanibacter albus</name>
    <dbReference type="NCBI Taxonomy" id="2800327"/>
    <lineage>
        <taxon>Bacteria</taxon>
        <taxon>Pseudomonadati</taxon>
        <taxon>Pseudomonadota</taxon>
        <taxon>Alphaproteobacteria</taxon>
        <taxon>Hyphomicrobiales</taxon>
        <taxon>Aestuariivirgaceae</taxon>
        <taxon>Taklimakanibacter</taxon>
    </lineage>
</organism>
<dbReference type="EMBL" id="JAENHL010000007">
    <property type="protein sequence ID" value="MBK1867947.1"/>
    <property type="molecule type" value="Genomic_DNA"/>
</dbReference>
<accession>A0ACC5R5T7</accession>
<keyword evidence="2" id="KW-1185">Reference proteome</keyword>
<sequence length="453" mass="48794">MWTPKLQPSAGPKYAALAQAIAQAVRAGELLPGTRLPPRRTVARRLKMNLSTVSKAYDLAAEMGVVAGEVGRGTFVRMSSVPERIPWPKTGGAGALDLSSNFPFPSVAREELSQTFTALESLPFSADLLRYHPSSAHPAHLAAGAAWMKSLGVEAAAERVLMTSGAIHGVFVSLLAVARPGDLVLLEELTSPAVIGACRTLGLRVIALPLDQHGVRAEALEAIATRERPKAMVLVPNLQNPTLGILPEDRRRQIAEIARKHNLIIIEDDVYGPLLKPAERPAPLAAFAPERTCFCTSLSKSVAPGLRVGFLLVPPSLRADTLNAIRVSTWMTSPLLGQIAANWILDGTAKKLVERQRAITLRRQTMARRILAGFDIITHDAGLHLLLRLPEPWRSEQFSTHMQQQGVAVLPSSEMSADPGGRQNLVRLSLCTVDTEEALQSALSSCRTVLLGG</sequence>
<gene>
    <name evidence="1" type="ORF">JHL16_16440</name>
</gene>
<keyword evidence="1" id="KW-0032">Aminotransferase</keyword>
<evidence type="ECO:0000313" key="1">
    <source>
        <dbReference type="EMBL" id="MBK1867947.1"/>
    </source>
</evidence>
<name>A0ACC5R5T7_9HYPH</name>
<reference evidence="1" key="1">
    <citation type="submission" date="2021-01" db="EMBL/GenBank/DDBJ databases">
        <authorList>
            <person name="Sun Q."/>
        </authorList>
    </citation>
    <scope>NUCLEOTIDE SEQUENCE</scope>
    <source>
        <strain evidence="1">YIM B02566</strain>
    </source>
</reference>
<comment type="caution">
    <text evidence="1">The sequence shown here is derived from an EMBL/GenBank/DDBJ whole genome shotgun (WGS) entry which is preliminary data.</text>
</comment>
<dbReference type="Proteomes" id="UP000616151">
    <property type="component" value="Unassembled WGS sequence"/>
</dbReference>
<protein>
    <submittedName>
        <fullName evidence="1">PLP-dependent aminotransferase family protein</fullName>
    </submittedName>
</protein>
<keyword evidence="1" id="KW-0808">Transferase</keyword>
<proteinExistence type="predicted"/>
<evidence type="ECO:0000313" key="2">
    <source>
        <dbReference type="Proteomes" id="UP000616151"/>
    </source>
</evidence>